<evidence type="ECO:0000256" key="2">
    <source>
        <dbReference type="ARBA" id="ARBA00008787"/>
    </source>
</evidence>
<evidence type="ECO:0000256" key="3">
    <source>
        <dbReference type="ARBA" id="ARBA00022490"/>
    </source>
</evidence>
<evidence type="ECO:0000313" key="7">
    <source>
        <dbReference type="EMBL" id="GGJ94591.1"/>
    </source>
</evidence>
<dbReference type="Gene3D" id="1.20.120.340">
    <property type="entry name" value="Flagellar protein FliS"/>
    <property type="match status" value="1"/>
</dbReference>
<dbReference type="GO" id="GO:0044780">
    <property type="term" value="P:bacterial-type flagellum assembly"/>
    <property type="evidence" value="ECO:0007669"/>
    <property type="project" value="InterPro"/>
</dbReference>
<organism evidence="7 8">
    <name type="scientific">Calditerricola satsumensis</name>
    <dbReference type="NCBI Taxonomy" id="373054"/>
    <lineage>
        <taxon>Bacteria</taxon>
        <taxon>Bacillati</taxon>
        <taxon>Bacillota</taxon>
        <taxon>Bacilli</taxon>
        <taxon>Bacillales</taxon>
        <taxon>Bacillaceae</taxon>
        <taxon>Calditerricola</taxon>
    </lineage>
</organism>
<evidence type="ECO:0000256" key="4">
    <source>
        <dbReference type="ARBA" id="ARBA00022795"/>
    </source>
</evidence>
<keyword evidence="3 6" id="KW-0963">Cytoplasm</keyword>
<dbReference type="PIRSF" id="PIRSF039090">
    <property type="entry name" value="Flis"/>
    <property type="match status" value="1"/>
</dbReference>
<comment type="subcellular location">
    <subcellularLocation>
        <location evidence="1 6">Cytoplasm</location>
        <location evidence="1 6">Cytosol</location>
    </subcellularLocation>
</comment>
<gene>
    <name evidence="7" type="ORF">GCM10007043_05430</name>
</gene>
<dbReference type="SUPFAM" id="SSF101116">
    <property type="entry name" value="Flagellar export chaperone FliS"/>
    <property type="match status" value="1"/>
</dbReference>
<reference evidence="7" key="2">
    <citation type="submission" date="2020-09" db="EMBL/GenBank/DDBJ databases">
        <authorList>
            <person name="Sun Q."/>
            <person name="Ohkuma M."/>
        </authorList>
    </citation>
    <scope>NUCLEOTIDE SEQUENCE</scope>
    <source>
        <strain evidence="7">JCM 14719</strain>
    </source>
</reference>
<reference evidence="7" key="1">
    <citation type="journal article" date="2014" name="Int. J. Syst. Evol. Microbiol.">
        <title>Complete genome sequence of Corynebacterium casei LMG S-19264T (=DSM 44701T), isolated from a smear-ripened cheese.</title>
        <authorList>
            <consortium name="US DOE Joint Genome Institute (JGI-PGF)"/>
            <person name="Walter F."/>
            <person name="Albersmeier A."/>
            <person name="Kalinowski J."/>
            <person name="Ruckert C."/>
        </authorList>
    </citation>
    <scope>NUCLEOTIDE SEQUENCE</scope>
    <source>
        <strain evidence="7">JCM 14719</strain>
    </source>
</reference>
<comment type="similarity">
    <text evidence="2 6">Belongs to the FliS family.</text>
</comment>
<dbReference type="Proteomes" id="UP000637720">
    <property type="component" value="Unassembled WGS sequence"/>
</dbReference>
<comment type="caution">
    <text evidence="7">The sequence shown here is derived from an EMBL/GenBank/DDBJ whole genome shotgun (WGS) entry which is preliminary data.</text>
</comment>
<dbReference type="EMBL" id="BMOF01000006">
    <property type="protein sequence ID" value="GGJ94591.1"/>
    <property type="molecule type" value="Genomic_DNA"/>
</dbReference>
<dbReference type="NCBIfam" id="TIGR00208">
    <property type="entry name" value="fliS"/>
    <property type="match status" value="1"/>
</dbReference>
<keyword evidence="7" id="KW-0969">Cilium</keyword>
<keyword evidence="8" id="KW-1185">Reference proteome</keyword>
<name>A0A8J3F8V0_9BACI</name>
<keyword evidence="4 6" id="KW-1005">Bacterial flagellum biogenesis</keyword>
<evidence type="ECO:0000256" key="5">
    <source>
        <dbReference type="ARBA" id="ARBA00023186"/>
    </source>
</evidence>
<protein>
    <recommendedName>
        <fullName evidence="6">Flagellar secretion chaperone FliS</fullName>
    </recommendedName>
</protein>
<keyword evidence="7" id="KW-0282">Flagellum</keyword>
<dbReference type="RefSeq" id="WP_188816717.1">
    <property type="nucleotide sequence ID" value="NZ_BMOF01000006.1"/>
</dbReference>
<dbReference type="CDD" id="cd16098">
    <property type="entry name" value="FliS"/>
    <property type="match status" value="1"/>
</dbReference>
<dbReference type="PANTHER" id="PTHR34773:SF1">
    <property type="entry name" value="FLAGELLAR SECRETION CHAPERONE FLIS"/>
    <property type="match status" value="1"/>
</dbReference>
<dbReference type="InterPro" id="IPR036584">
    <property type="entry name" value="FliS_sf"/>
</dbReference>
<accession>A0A8J3F8V0</accession>
<evidence type="ECO:0000256" key="6">
    <source>
        <dbReference type="PIRNR" id="PIRNR039090"/>
    </source>
</evidence>
<keyword evidence="5" id="KW-0143">Chaperone</keyword>
<dbReference type="AlphaFoldDB" id="A0A8J3F8V0"/>
<keyword evidence="7" id="KW-0966">Cell projection</keyword>
<dbReference type="GO" id="GO:0005829">
    <property type="term" value="C:cytosol"/>
    <property type="evidence" value="ECO:0007669"/>
    <property type="project" value="UniProtKB-SubCell"/>
</dbReference>
<dbReference type="Pfam" id="PF02561">
    <property type="entry name" value="FliS"/>
    <property type="match status" value="1"/>
</dbReference>
<dbReference type="GO" id="GO:0071973">
    <property type="term" value="P:bacterial-type flagellum-dependent cell motility"/>
    <property type="evidence" value="ECO:0007669"/>
    <property type="project" value="TreeGrafter"/>
</dbReference>
<sequence>MNPTMQQYRQQVVQTATPAQLLLMLYDGAIRFTKQAIVATKEKRIQEAHEANLRVQDIVREWMVTLDPSYPIAQNLMALYDYFLHLLIQANVKKDAAPLEELLGYLEELRDAWAQAAKQVAGQMALAEGGAKR</sequence>
<dbReference type="PANTHER" id="PTHR34773">
    <property type="entry name" value="FLAGELLAR SECRETION CHAPERONE FLIS"/>
    <property type="match status" value="1"/>
</dbReference>
<evidence type="ECO:0000256" key="1">
    <source>
        <dbReference type="ARBA" id="ARBA00004514"/>
    </source>
</evidence>
<dbReference type="InterPro" id="IPR003713">
    <property type="entry name" value="FliS"/>
</dbReference>
<evidence type="ECO:0000313" key="8">
    <source>
        <dbReference type="Proteomes" id="UP000637720"/>
    </source>
</evidence>
<proteinExistence type="inferred from homology"/>